<evidence type="ECO:0000313" key="2">
    <source>
        <dbReference type="EMBL" id="KAF4303682.1"/>
    </source>
</evidence>
<feature type="transmembrane region" description="Helical" evidence="1">
    <location>
        <begin position="84"/>
        <end position="102"/>
    </location>
</feature>
<dbReference type="OrthoDB" id="10627418at2759"/>
<dbReference type="Proteomes" id="UP000572817">
    <property type="component" value="Unassembled WGS sequence"/>
</dbReference>
<keyword evidence="1" id="KW-1133">Transmembrane helix</keyword>
<proteinExistence type="predicted"/>
<dbReference type="AlphaFoldDB" id="A0A8H4INS4"/>
<protein>
    <submittedName>
        <fullName evidence="2">Uncharacterized protein</fullName>
    </submittedName>
</protein>
<reference evidence="2" key="1">
    <citation type="submission" date="2020-04" db="EMBL/GenBank/DDBJ databases">
        <title>Genome Assembly and Annotation of Botryosphaeria dothidea sdau 11-99, a Latent Pathogen of Apple Fruit Ring Rot in China.</title>
        <authorList>
            <person name="Yu C."/>
            <person name="Diao Y."/>
            <person name="Lu Q."/>
            <person name="Zhao J."/>
            <person name="Cui S."/>
            <person name="Peng C."/>
            <person name="He B."/>
            <person name="Liu H."/>
        </authorList>
    </citation>
    <scope>NUCLEOTIDE SEQUENCE [LARGE SCALE GENOMIC DNA]</scope>
    <source>
        <strain evidence="2">Sdau11-99</strain>
    </source>
</reference>
<evidence type="ECO:0000313" key="3">
    <source>
        <dbReference type="Proteomes" id="UP000572817"/>
    </source>
</evidence>
<keyword evidence="3" id="KW-1185">Reference proteome</keyword>
<name>A0A8H4INS4_9PEZI</name>
<organism evidence="2 3">
    <name type="scientific">Botryosphaeria dothidea</name>
    <dbReference type="NCBI Taxonomy" id="55169"/>
    <lineage>
        <taxon>Eukaryota</taxon>
        <taxon>Fungi</taxon>
        <taxon>Dikarya</taxon>
        <taxon>Ascomycota</taxon>
        <taxon>Pezizomycotina</taxon>
        <taxon>Dothideomycetes</taxon>
        <taxon>Dothideomycetes incertae sedis</taxon>
        <taxon>Botryosphaeriales</taxon>
        <taxon>Botryosphaeriaceae</taxon>
        <taxon>Botryosphaeria</taxon>
    </lineage>
</organism>
<keyword evidence="1" id="KW-0812">Transmembrane</keyword>
<dbReference type="EMBL" id="WWBZ02000051">
    <property type="protein sequence ID" value="KAF4303682.1"/>
    <property type="molecule type" value="Genomic_DNA"/>
</dbReference>
<feature type="transmembrane region" description="Helical" evidence="1">
    <location>
        <begin position="114"/>
        <end position="141"/>
    </location>
</feature>
<gene>
    <name evidence="2" type="ORF">GTA08_BOTSDO08517</name>
</gene>
<comment type="caution">
    <text evidence="2">The sequence shown here is derived from an EMBL/GenBank/DDBJ whole genome shotgun (WGS) entry which is preliminary data.</text>
</comment>
<evidence type="ECO:0000256" key="1">
    <source>
        <dbReference type="SAM" id="Phobius"/>
    </source>
</evidence>
<sequence>MYGMYDTDGETPRRLRTPIWDPDSLLWREDFGANHRQTMANTVIGSFLEFVDECTLFVDSGLNSVKDYLEIESPTDLVVQWGELFLRYLIYIGLMLTTLWLSSKCIQHYLIYPVAEVSLFLLPHLGYVIAAAALFLVHFVLRSAAHSLEGTSRALLQIVLILYLLPKVFDAYDTSVREALKHKLQWIRAWNDQGLETAKTYYFEWSVPAPLHVKA</sequence>
<keyword evidence="1" id="KW-0472">Membrane</keyword>
<accession>A0A8H4INS4</accession>